<accession>F4RWX1</accession>
<dbReference type="FunFam" id="1.10.238.200:FF:000003">
    <property type="entry name" value="DCN1-like protein 3"/>
    <property type="match status" value="1"/>
</dbReference>
<dbReference type="RefSeq" id="XP_007413608.1">
    <property type="nucleotide sequence ID" value="XM_007413546.1"/>
</dbReference>
<comment type="function">
    <text evidence="1">Neddylation of cullins play an essential role in the regulation of SCF-type complexes activity.</text>
</comment>
<evidence type="ECO:0000259" key="2">
    <source>
        <dbReference type="PROSITE" id="PS51229"/>
    </source>
</evidence>
<dbReference type="GO" id="GO:0031624">
    <property type="term" value="F:ubiquitin conjugating enzyme binding"/>
    <property type="evidence" value="ECO:0007669"/>
    <property type="project" value="TreeGrafter"/>
</dbReference>
<evidence type="ECO:0000256" key="1">
    <source>
        <dbReference type="RuleBase" id="RU410713"/>
    </source>
</evidence>
<dbReference type="InterPro" id="IPR005176">
    <property type="entry name" value="PONY_dom"/>
</dbReference>
<gene>
    <name evidence="3" type="ORF">MELLADRAFT_109570</name>
</gene>
<sequence>MIGMLQQAFDDPRKAVLKFVQVENGLKLSVLRQPDAYLRLCGDLFAPTSTRCLAASNCTSMSSTSGSKAQKERVMSEFMGLTNAIPADTSRICKKAGYRLEAAIEMFYRDGTAQLNADRAVMSRKKALSEQIEGLLNTQFDGYQDNDSKRMEMEGLIQYLESLSLSPEEPSVICLAQLVEAPRLGIIERSGFRQGWTKVYLDQLEENETDWIRIKTQEELITFQKDHLQNLSDELKEDDDYFQIIYRYVFDFGKDEGQKSFALETAVAFWEMLIPIAPTPDGEPFKQEYLEWWFELLRSKGKAVSRDTWNLFGDFVQQFDDGFKNYDESGAWPSMIDDYVELARTKLGSETMDTS</sequence>
<reference evidence="4" key="1">
    <citation type="journal article" date="2011" name="Proc. Natl. Acad. Sci. U.S.A.">
        <title>Obligate biotrophy features unraveled by the genomic analysis of rust fungi.</title>
        <authorList>
            <person name="Duplessis S."/>
            <person name="Cuomo C.A."/>
            <person name="Lin Y.-C."/>
            <person name="Aerts A."/>
            <person name="Tisserant E."/>
            <person name="Veneault-Fourrey C."/>
            <person name="Joly D.L."/>
            <person name="Hacquard S."/>
            <person name="Amselem J."/>
            <person name="Cantarel B.L."/>
            <person name="Chiu R."/>
            <person name="Coutinho P.M."/>
            <person name="Feau N."/>
            <person name="Field M."/>
            <person name="Frey P."/>
            <person name="Gelhaye E."/>
            <person name="Goldberg J."/>
            <person name="Grabherr M.G."/>
            <person name="Kodira C.D."/>
            <person name="Kohler A."/>
            <person name="Kuees U."/>
            <person name="Lindquist E.A."/>
            <person name="Lucas S.M."/>
            <person name="Mago R."/>
            <person name="Mauceli E."/>
            <person name="Morin E."/>
            <person name="Murat C."/>
            <person name="Pangilinan J.L."/>
            <person name="Park R."/>
            <person name="Pearson M."/>
            <person name="Quesneville H."/>
            <person name="Rouhier N."/>
            <person name="Sakthikumar S."/>
            <person name="Salamov A.A."/>
            <person name="Schmutz J."/>
            <person name="Selles B."/>
            <person name="Shapiro H."/>
            <person name="Tanguay P."/>
            <person name="Tuskan G.A."/>
            <person name="Henrissat B."/>
            <person name="Van de Peer Y."/>
            <person name="Rouze P."/>
            <person name="Ellis J.G."/>
            <person name="Dodds P.N."/>
            <person name="Schein J.E."/>
            <person name="Zhong S."/>
            <person name="Hamelin R.C."/>
            <person name="Grigoriev I.V."/>
            <person name="Szabo L.J."/>
            <person name="Martin F."/>
        </authorList>
    </citation>
    <scope>NUCLEOTIDE SEQUENCE [LARGE SCALE GENOMIC DNA]</scope>
    <source>
        <strain evidence="4">98AG31 / pathotype 3-4-7</strain>
    </source>
</reference>
<dbReference type="GO" id="GO:0000151">
    <property type="term" value="C:ubiquitin ligase complex"/>
    <property type="evidence" value="ECO:0007669"/>
    <property type="project" value="TreeGrafter"/>
</dbReference>
<dbReference type="InterPro" id="IPR042460">
    <property type="entry name" value="DCN1-like_PONY"/>
</dbReference>
<dbReference type="InterPro" id="IPR014764">
    <property type="entry name" value="DCN-prot"/>
</dbReference>
<dbReference type="GO" id="GO:0005886">
    <property type="term" value="C:plasma membrane"/>
    <property type="evidence" value="ECO:0007669"/>
    <property type="project" value="UniProtKB-ARBA"/>
</dbReference>
<feature type="domain" description="DCUN1" evidence="2">
    <location>
        <begin position="131"/>
        <end position="344"/>
    </location>
</feature>
<dbReference type="VEuPathDB" id="FungiDB:MELLADRAFT_109570"/>
<dbReference type="HOGENOM" id="CLU_047042_0_0_1"/>
<dbReference type="Pfam" id="PF03556">
    <property type="entry name" value="Cullin_binding"/>
    <property type="match status" value="1"/>
</dbReference>
<dbReference type="Gene3D" id="1.10.238.200">
    <property type="entry name" value="Cullin, PONY binding domain"/>
    <property type="match status" value="1"/>
</dbReference>
<dbReference type="InParanoid" id="F4RWX1"/>
<dbReference type="AlphaFoldDB" id="F4RWX1"/>
<dbReference type="KEGG" id="mlr:MELLADRAFT_109570"/>
<evidence type="ECO:0000313" key="3">
    <source>
        <dbReference type="EMBL" id="EGG03148.1"/>
    </source>
</evidence>
<dbReference type="GO" id="GO:0097602">
    <property type="term" value="F:cullin family protein binding"/>
    <property type="evidence" value="ECO:0007669"/>
    <property type="project" value="TreeGrafter"/>
</dbReference>
<dbReference type="Proteomes" id="UP000001072">
    <property type="component" value="Unassembled WGS sequence"/>
</dbReference>
<name>F4RWX1_MELLP</name>
<dbReference type="EMBL" id="GL883126">
    <property type="protein sequence ID" value="EGG03148.1"/>
    <property type="molecule type" value="Genomic_DNA"/>
</dbReference>
<dbReference type="Gene3D" id="1.10.238.10">
    <property type="entry name" value="EF-hand"/>
    <property type="match status" value="1"/>
</dbReference>
<dbReference type="FunCoup" id="F4RWX1">
    <property type="interactions" value="170"/>
</dbReference>
<dbReference type="GO" id="GO:0032182">
    <property type="term" value="F:ubiquitin-like protein binding"/>
    <property type="evidence" value="ECO:0007669"/>
    <property type="project" value="TreeGrafter"/>
</dbReference>
<evidence type="ECO:0000313" key="4">
    <source>
        <dbReference type="Proteomes" id="UP000001072"/>
    </source>
</evidence>
<dbReference type="GO" id="GO:0045116">
    <property type="term" value="P:protein neddylation"/>
    <property type="evidence" value="ECO:0007669"/>
    <property type="project" value="TreeGrafter"/>
</dbReference>
<keyword evidence="4" id="KW-1185">Reference proteome</keyword>
<dbReference type="OrthoDB" id="27198at2759"/>
<dbReference type="STRING" id="747676.F4RWX1"/>
<dbReference type="GeneID" id="18923798"/>
<dbReference type="PANTHER" id="PTHR12281">
    <property type="entry name" value="RP42 RELATED"/>
    <property type="match status" value="1"/>
</dbReference>
<dbReference type="eggNOG" id="KOG3077">
    <property type="taxonomic scope" value="Eukaryota"/>
</dbReference>
<organism evidence="4">
    <name type="scientific">Melampsora larici-populina (strain 98AG31 / pathotype 3-4-7)</name>
    <name type="common">Poplar leaf rust fungus</name>
    <dbReference type="NCBI Taxonomy" id="747676"/>
    <lineage>
        <taxon>Eukaryota</taxon>
        <taxon>Fungi</taxon>
        <taxon>Dikarya</taxon>
        <taxon>Basidiomycota</taxon>
        <taxon>Pucciniomycotina</taxon>
        <taxon>Pucciniomycetes</taxon>
        <taxon>Pucciniales</taxon>
        <taxon>Melampsoraceae</taxon>
        <taxon>Melampsora</taxon>
    </lineage>
</organism>
<proteinExistence type="predicted"/>
<dbReference type="PANTHER" id="PTHR12281:SF31">
    <property type="entry name" value="DCN1-LIKE PROTEIN 3"/>
    <property type="match status" value="1"/>
</dbReference>
<protein>
    <recommendedName>
        <fullName evidence="1">Defective in cullin neddylation protein</fullName>
    </recommendedName>
</protein>
<dbReference type="PROSITE" id="PS51229">
    <property type="entry name" value="DCUN1"/>
    <property type="match status" value="1"/>
</dbReference>